<dbReference type="EMBL" id="MLYV02000551">
    <property type="protein sequence ID" value="PSR83807.1"/>
    <property type="molecule type" value="Genomic_DNA"/>
</dbReference>
<evidence type="ECO:0000313" key="1">
    <source>
        <dbReference type="EMBL" id="PSR83807.1"/>
    </source>
</evidence>
<accession>A0A2R6P1Y1</accession>
<name>A0A2R6P1Y1_9APHY</name>
<sequence length="88" mass="9828">MDEDELPALGTLPVVSTIDFDRSLVCFWRNFGNFELWDVDGGDEGDWECLAEEDIVNVVVAVVKVVEEVKVADMPSSSRPEGHLCTKR</sequence>
<comment type="caution">
    <text evidence="1">The sequence shown here is derived from an EMBL/GenBank/DDBJ whole genome shotgun (WGS) entry which is preliminary data.</text>
</comment>
<dbReference type="Proteomes" id="UP000186601">
    <property type="component" value="Unassembled WGS sequence"/>
</dbReference>
<gene>
    <name evidence="1" type="ORF">PHLCEN_2v5621</name>
</gene>
<dbReference type="AlphaFoldDB" id="A0A2R6P1Y1"/>
<proteinExistence type="predicted"/>
<protein>
    <submittedName>
        <fullName evidence="1">Uncharacterized protein</fullName>
    </submittedName>
</protein>
<organism evidence="1 2">
    <name type="scientific">Hermanssonia centrifuga</name>
    <dbReference type="NCBI Taxonomy" id="98765"/>
    <lineage>
        <taxon>Eukaryota</taxon>
        <taxon>Fungi</taxon>
        <taxon>Dikarya</taxon>
        <taxon>Basidiomycota</taxon>
        <taxon>Agaricomycotina</taxon>
        <taxon>Agaricomycetes</taxon>
        <taxon>Polyporales</taxon>
        <taxon>Meruliaceae</taxon>
        <taxon>Hermanssonia</taxon>
    </lineage>
</organism>
<evidence type="ECO:0000313" key="2">
    <source>
        <dbReference type="Proteomes" id="UP000186601"/>
    </source>
</evidence>
<reference evidence="1 2" key="1">
    <citation type="submission" date="2018-02" db="EMBL/GenBank/DDBJ databases">
        <title>Genome sequence of the basidiomycete white-rot fungus Phlebia centrifuga.</title>
        <authorList>
            <person name="Granchi Z."/>
            <person name="Peng M."/>
            <person name="de Vries R.P."/>
            <person name="Hilden K."/>
            <person name="Makela M.R."/>
            <person name="Grigoriev I."/>
            <person name="Riley R."/>
        </authorList>
    </citation>
    <scope>NUCLEOTIDE SEQUENCE [LARGE SCALE GENOMIC DNA]</scope>
    <source>
        <strain evidence="1 2">FBCC195</strain>
    </source>
</reference>
<keyword evidence="2" id="KW-1185">Reference proteome</keyword>